<sequence length="575" mass="61592">MTRLEPNPSQKTSLSHPHAISAGRVKKKAKSRVNSDDEGEYYSRPTALYPADSIADVTDEQAGRDQKNFTLISNPTPFSTLSSVAMEELFVLERQEALRRAEYELLHSQALRRAEREASMRLSLSANSTPLATSGPFSAHDGYFTVSNDREDEDAYEKKGKNKRRLSGPAWVAPIPRPEVIQSHPSGHVVDSAIPHRSHSHSHLAGRGQWGHPYQCHTGTNSHHHHHRPRPEESPSPMSSDEECLPLATASPSCPTTRTHSHSQSHSSLSVHHTPSTSPFLGPLRALNLHSEGPSRAASPFRLPSAVLDNDISGSPIEDHPLSSSKSSLVGSPPHQTCFSDIRNRSSVEMSPPSGFSLPSSGHLPAGRGSRFVNTPQLSSGPSSNDSSPGSYPDSLASSTNRHQSDITASNGSSRAASPPLSNNSGHVKSNSGSLTSNYLSHPPHARDRESGPAHRTLAHSLRVAFGMTPIHPHPASSYGRSGSKTIPGGTIQSSTGPGHIQAFSMPASRSSSPPITLPPLKFDPSNRSSCPTSPVEDTEMEDATVPSNRSSKPKIELPGFSEFTAASGIRNPLA</sequence>
<protein>
    <submittedName>
        <fullName evidence="1">Uncharacterized protein</fullName>
    </submittedName>
</protein>
<name>A0ACB6Z910_THEGA</name>
<proteinExistence type="predicted"/>
<comment type="caution">
    <text evidence="1">The sequence shown here is derived from an EMBL/GenBank/DDBJ whole genome shotgun (WGS) entry which is preliminary data.</text>
</comment>
<dbReference type="EMBL" id="MU118078">
    <property type="protein sequence ID" value="KAF9645773.1"/>
    <property type="molecule type" value="Genomic_DNA"/>
</dbReference>
<dbReference type="Proteomes" id="UP000886501">
    <property type="component" value="Unassembled WGS sequence"/>
</dbReference>
<reference evidence="1" key="2">
    <citation type="journal article" date="2020" name="Nat. Commun.">
        <title>Large-scale genome sequencing of mycorrhizal fungi provides insights into the early evolution of symbiotic traits.</title>
        <authorList>
            <person name="Miyauchi S."/>
            <person name="Kiss E."/>
            <person name="Kuo A."/>
            <person name="Drula E."/>
            <person name="Kohler A."/>
            <person name="Sanchez-Garcia M."/>
            <person name="Morin E."/>
            <person name="Andreopoulos B."/>
            <person name="Barry K.W."/>
            <person name="Bonito G."/>
            <person name="Buee M."/>
            <person name="Carver A."/>
            <person name="Chen C."/>
            <person name="Cichocki N."/>
            <person name="Clum A."/>
            <person name="Culley D."/>
            <person name="Crous P.W."/>
            <person name="Fauchery L."/>
            <person name="Girlanda M."/>
            <person name="Hayes R.D."/>
            <person name="Keri Z."/>
            <person name="LaButti K."/>
            <person name="Lipzen A."/>
            <person name="Lombard V."/>
            <person name="Magnuson J."/>
            <person name="Maillard F."/>
            <person name="Murat C."/>
            <person name="Nolan M."/>
            <person name="Ohm R.A."/>
            <person name="Pangilinan J."/>
            <person name="Pereira M.F."/>
            <person name="Perotto S."/>
            <person name="Peter M."/>
            <person name="Pfister S."/>
            <person name="Riley R."/>
            <person name="Sitrit Y."/>
            <person name="Stielow J.B."/>
            <person name="Szollosi G."/>
            <person name="Zifcakova L."/>
            <person name="Stursova M."/>
            <person name="Spatafora J.W."/>
            <person name="Tedersoo L."/>
            <person name="Vaario L.M."/>
            <person name="Yamada A."/>
            <person name="Yan M."/>
            <person name="Wang P."/>
            <person name="Xu J."/>
            <person name="Bruns T."/>
            <person name="Baldrian P."/>
            <person name="Vilgalys R."/>
            <person name="Dunand C."/>
            <person name="Henrissat B."/>
            <person name="Grigoriev I.V."/>
            <person name="Hibbett D."/>
            <person name="Nagy L.G."/>
            <person name="Martin F.M."/>
        </authorList>
    </citation>
    <scope>NUCLEOTIDE SEQUENCE</scope>
    <source>
        <strain evidence="1">P2</strain>
    </source>
</reference>
<accession>A0ACB6Z910</accession>
<keyword evidence="2" id="KW-1185">Reference proteome</keyword>
<evidence type="ECO:0000313" key="1">
    <source>
        <dbReference type="EMBL" id="KAF9645773.1"/>
    </source>
</evidence>
<organism evidence="1 2">
    <name type="scientific">Thelephora ganbajun</name>
    <name type="common">Ganba fungus</name>
    <dbReference type="NCBI Taxonomy" id="370292"/>
    <lineage>
        <taxon>Eukaryota</taxon>
        <taxon>Fungi</taxon>
        <taxon>Dikarya</taxon>
        <taxon>Basidiomycota</taxon>
        <taxon>Agaricomycotina</taxon>
        <taxon>Agaricomycetes</taxon>
        <taxon>Thelephorales</taxon>
        <taxon>Thelephoraceae</taxon>
        <taxon>Thelephora</taxon>
    </lineage>
</organism>
<evidence type="ECO:0000313" key="2">
    <source>
        <dbReference type="Proteomes" id="UP000886501"/>
    </source>
</evidence>
<gene>
    <name evidence="1" type="ORF">BDM02DRAFT_3130825</name>
</gene>
<reference evidence="1" key="1">
    <citation type="submission" date="2019-10" db="EMBL/GenBank/DDBJ databases">
        <authorList>
            <consortium name="DOE Joint Genome Institute"/>
            <person name="Kuo A."/>
            <person name="Miyauchi S."/>
            <person name="Kiss E."/>
            <person name="Drula E."/>
            <person name="Kohler A."/>
            <person name="Sanchez-Garcia M."/>
            <person name="Andreopoulos B."/>
            <person name="Barry K.W."/>
            <person name="Bonito G."/>
            <person name="Buee M."/>
            <person name="Carver A."/>
            <person name="Chen C."/>
            <person name="Cichocki N."/>
            <person name="Clum A."/>
            <person name="Culley D."/>
            <person name="Crous P.W."/>
            <person name="Fauchery L."/>
            <person name="Girlanda M."/>
            <person name="Hayes R."/>
            <person name="Keri Z."/>
            <person name="Labutti K."/>
            <person name="Lipzen A."/>
            <person name="Lombard V."/>
            <person name="Magnuson J."/>
            <person name="Maillard F."/>
            <person name="Morin E."/>
            <person name="Murat C."/>
            <person name="Nolan M."/>
            <person name="Ohm R."/>
            <person name="Pangilinan J."/>
            <person name="Pereira M."/>
            <person name="Perotto S."/>
            <person name="Peter M."/>
            <person name="Riley R."/>
            <person name="Sitrit Y."/>
            <person name="Stielow B."/>
            <person name="Szollosi G."/>
            <person name="Zifcakova L."/>
            <person name="Stursova M."/>
            <person name="Spatafora J.W."/>
            <person name="Tedersoo L."/>
            <person name="Vaario L.-M."/>
            <person name="Yamada A."/>
            <person name="Yan M."/>
            <person name="Wang P."/>
            <person name="Xu J."/>
            <person name="Bruns T."/>
            <person name="Baldrian P."/>
            <person name="Vilgalys R."/>
            <person name="Henrissat B."/>
            <person name="Grigoriev I.V."/>
            <person name="Hibbett D."/>
            <person name="Nagy L.G."/>
            <person name="Martin F.M."/>
        </authorList>
    </citation>
    <scope>NUCLEOTIDE SEQUENCE</scope>
    <source>
        <strain evidence="1">P2</strain>
    </source>
</reference>